<evidence type="ECO:0000259" key="4">
    <source>
        <dbReference type="Pfam" id="PF00291"/>
    </source>
</evidence>
<dbReference type="RefSeq" id="WP_170077586.1">
    <property type="nucleotide sequence ID" value="NZ_JABAFA010000022.1"/>
</dbReference>
<dbReference type="EMBL" id="JABAFA010000022">
    <property type="protein sequence ID" value="NMD99190.1"/>
    <property type="molecule type" value="Genomic_DNA"/>
</dbReference>
<name>A0A848B4U7_9FIRM</name>
<dbReference type="GO" id="GO:0003941">
    <property type="term" value="F:L-serine ammonia-lyase activity"/>
    <property type="evidence" value="ECO:0007669"/>
    <property type="project" value="TreeGrafter"/>
</dbReference>
<dbReference type="Pfam" id="PF00291">
    <property type="entry name" value="PALP"/>
    <property type="match status" value="1"/>
</dbReference>
<dbReference type="InterPro" id="IPR050147">
    <property type="entry name" value="Ser/Thr_Dehydratase"/>
</dbReference>
<dbReference type="InterPro" id="IPR036052">
    <property type="entry name" value="TrpB-like_PALP_sf"/>
</dbReference>
<reference evidence="5 6" key="1">
    <citation type="submission" date="2020-04" db="EMBL/GenBank/DDBJ databases">
        <authorList>
            <person name="Hitch T.C.A."/>
            <person name="Wylensek D."/>
            <person name="Clavel T."/>
        </authorList>
    </citation>
    <scope>NUCLEOTIDE SEQUENCE [LARGE SCALE GENOMIC DNA]</scope>
    <source>
        <strain evidence="5 6">PG-130-P53-12</strain>
    </source>
</reference>
<dbReference type="Gene3D" id="3.40.50.1100">
    <property type="match status" value="2"/>
</dbReference>
<dbReference type="GO" id="GO:0009097">
    <property type="term" value="P:isoleucine biosynthetic process"/>
    <property type="evidence" value="ECO:0007669"/>
    <property type="project" value="TreeGrafter"/>
</dbReference>
<proteinExistence type="predicted"/>
<dbReference type="Proteomes" id="UP000543804">
    <property type="component" value="Unassembled WGS sequence"/>
</dbReference>
<sequence length="342" mass="36513">MYFYCEKCKKQYPLNTHAIRCSCGGLFRLHKDAEDQVPQTVHIGHMVTPLVPMQAGGIDVLLKLENLQPTGSYKDRGAAALVNVAASLGIERIALDSAGYAGASMAAYAAAAGMACKVFVPAGVPESVVQQLTMYGAEVVRVAGTRMDACAEVKRHLGSSWYYASPAYNPLFTEGVKSLAHELYEQLGGKVPEYIFVPAGNGGLLMGLYLGFMEVGRLPRLVAVQSDGCAPLYRAFEEAKGIAGNRAAAAEAPASLFDDPNFSIERPKRLKEMLFAVESSGGAVVTVTEEELRAAQRALGRRGVYAELSAAAGLAAAQKFFPHGKPDNYRVIVPVTGSGFKR</sequence>
<accession>A0A848B4U7</accession>
<dbReference type="GO" id="GO:0030170">
    <property type="term" value="F:pyridoxal phosphate binding"/>
    <property type="evidence" value="ECO:0007669"/>
    <property type="project" value="InterPro"/>
</dbReference>
<keyword evidence="2" id="KW-0663">Pyridoxal phosphate</keyword>
<dbReference type="PROSITE" id="PS00165">
    <property type="entry name" value="DEHYDRATASE_SER_THR"/>
    <property type="match status" value="1"/>
</dbReference>
<dbReference type="GO" id="GO:0006567">
    <property type="term" value="P:L-threonine catabolic process"/>
    <property type="evidence" value="ECO:0007669"/>
    <property type="project" value="TreeGrafter"/>
</dbReference>
<feature type="domain" description="Tryptophan synthase beta chain-like PALP" evidence="4">
    <location>
        <begin position="47"/>
        <end position="337"/>
    </location>
</feature>
<dbReference type="GO" id="GO:0006565">
    <property type="term" value="P:L-serine catabolic process"/>
    <property type="evidence" value="ECO:0007669"/>
    <property type="project" value="TreeGrafter"/>
</dbReference>
<evidence type="ECO:0000256" key="3">
    <source>
        <dbReference type="ARBA" id="ARBA00023239"/>
    </source>
</evidence>
<dbReference type="GO" id="GO:0004794">
    <property type="term" value="F:threonine deaminase activity"/>
    <property type="evidence" value="ECO:0007669"/>
    <property type="project" value="TreeGrafter"/>
</dbReference>
<dbReference type="PANTHER" id="PTHR48078:SF6">
    <property type="entry name" value="L-THREONINE DEHYDRATASE CATABOLIC TDCB"/>
    <property type="match status" value="1"/>
</dbReference>
<dbReference type="InterPro" id="IPR000634">
    <property type="entry name" value="Ser/Thr_deHydtase_PyrdxlP-BS"/>
</dbReference>
<dbReference type="SUPFAM" id="SSF53686">
    <property type="entry name" value="Tryptophan synthase beta subunit-like PLP-dependent enzymes"/>
    <property type="match status" value="1"/>
</dbReference>
<gene>
    <name evidence="5" type="ORF">HF878_06850</name>
</gene>
<comment type="caution">
    <text evidence="5">The sequence shown here is derived from an EMBL/GenBank/DDBJ whole genome shotgun (WGS) entry which is preliminary data.</text>
</comment>
<keyword evidence="6" id="KW-1185">Reference proteome</keyword>
<dbReference type="AlphaFoldDB" id="A0A848B4U7"/>
<dbReference type="InterPro" id="IPR001926">
    <property type="entry name" value="TrpB-like_PALP"/>
</dbReference>
<organism evidence="5 6">
    <name type="scientific">Selenomonas bovis</name>
    <dbReference type="NCBI Taxonomy" id="416586"/>
    <lineage>
        <taxon>Bacteria</taxon>
        <taxon>Bacillati</taxon>
        <taxon>Bacillota</taxon>
        <taxon>Negativicutes</taxon>
        <taxon>Selenomonadales</taxon>
        <taxon>Selenomonadaceae</taxon>
        <taxon>Selenomonas</taxon>
    </lineage>
</organism>
<evidence type="ECO:0000313" key="6">
    <source>
        <dbReference type="Proteomes" id="UP000543804"/>
    </source>
</evidence>
<comment type="cofactor">
    <cofactor evidence="1">
        <name>pyridoxal 5'-phosphate</name>
        <dbReference type="ChEBI" id="CHEBI:597326"/>
    </cofactor>
</comment>
<evidence type="ECO:0000256" key="1">
    <source>
        <dbReference type="ARBA" id="ARBA00001933"/>
    </source>
</evidence>
<protein>
    <submittedName>
        <fullName evidence="5">Pyridoxal-phosphate dependent enzyme</fullName>
    </submittedName>
</protein>
<keyword evidence="3" id="KW-0456">Lyase</keyword>
<evidence type="ECO:0000256" key="2">
    <source>
        <dbReference type="ARBA" id="ARBA00022898"/>
    </source>
</evidence>
<evidence type="ECO:0000313" key="5">
    <source>
        <dbReference type="EMBL" id="NMD99190.1"/>
    </source>
</evidence>
<dbReference type="PANTHER" id="PTHR48078">
    <property type="entry name" value="THREONINE DEHYDRATASE, MITOCHONDRIAL-RELATED"/>
    <property type="match status" value="1"/>
</dbReference>